<dbReference type="SUPFAM" id="SSF50044">
    <property type="entry name" value="SH3-domain"/>
    <property type="match status" value="1"/>
</dbReference>
<evidence type="ECO:0000313" key="4">
    <source>
        <dbReference type="Proteomes" id="UP001176940"/>
    </source>
</evidence>
<dbReference type="Pfam" id="PF00018">
    <property type="entry name" value="SH3_1"/>
    <property type="match status" value="1"/>
</dbReference>
<proteinExistence type="predicted"/>
<keyword evidence="1" id="KW-0728">SH3 domain</keyword>
<gene>
    <name evidence="3" type="ORF">RIMI_LOCUS2986909</name>
</gene>
<protein>
    <recommendedName>
        <fullName evidence="2">SH3 domain-containing protein</fullName>
    </recommendedName>
</protein>
<comment type="caution">
    <text evidence="3">The sequence shown here is derived from an EMBL/GenBank/DDBJ whole genome shotgun (WGS) entry which is preliminary data.</text>
</comment>
<name>A0ABN9KZB1_9NEOB</name>
<dbReference type="Proteomes" id="UP001176940">
    <property type="component" value="Unassembled WGS sequence"/>
</dbReference>
<keyword evidence="4" id="KW-1185">Reference proteome</keyword>
<evidence type="ECO:0000259" key="2">
    <source>
        <dbReference type="Pfam" id="PF00018"/>
    </source>
</evidence>
<dbReference type="Gene3D" id="2.30.30.40">
    <property type="entry name" value="SH3 Domains"/>
    <property type="match status" value="1"/>
</dbReference>
<sequence>MDDNKVRNSFVPKTQATRQVDKSDFKERSLSCEIAKDCCYVAIADFDGDDETSSFKEGTVFEVQEKSSSGWWFCKRNGEFSSPGFGYQPFPVILYSIINRDKNALKRA</sequence>
<dbReference type="EMBL" id="CAUEEQ010004358">
    <property type="protein sequence ID" value="CAJ0927197.1"/>
    <property type="molecule type" value="Genomic_DNA"/>
</dbReference>
<feature type="domain" description="SH3" evidence="2">
    <location>
        <begin position="41"/>
        <end position="78"/>
    </location>
</feature>
<reference evidence="3" key="1">
    <citation type="submission" date="2023-07" db="EMBL/GenBank/DDBJ databases">
        <authorList>
            <person name="Stuckert A."/>
        </authorList>
    </citation>
    <scope>NUCLEOTIDE SEQUENCE</scope>
</reference>
<evidence type="ECO:0000256" key="1">
    <source>
        <dbReference type="ARBA" id="ARBA00022443"/>
    </source>
</evidence>
<accession>A0ABN9KZB1</accession>
<evidence type="ECO:0000313" key="3">
    <source>
        <dbReference type="EMBL" id="CAJ0927197.1"/>
    </source>
</evidence>
<dbReference type="InterPro" id="IPR001452">
    <property type="entry name" value="SH3_domain"/>
</dbReference>
<dbReference type="InterPro" id="IPR036028">
    <property type="entry name" value="SH3-like_dom_sf"/>
</dbReference>
<organism evidence="3 4">
    <name type="scientific">Ranitomeya imitator</name>
    <name type="common">mimic poison frog</name>
    <dbReference type="NCBI Taxonomy" id="111125"/>
    <lineage>
        <taxon>Eukaryota</taxon>
        <taxon>Metazoa</taxon>
        <taxon>Chordata</taxon>
        <taxon>Craniata</taxon>
        <taxon>Vertebrata</taxon>
        <taxon>Euteleostomi</taxon>
        <taxon>Amphibia</taxon>
        <taxon>Batrachia</taxon>
        <taxon>Anura</taxon>
        <taxon>Neobatrachia</taxon>
        <taxon>Hyloidea</taxon>
        <taxon>Dendrobatidae</taxon>
        <taxon>Dendrobatinae</taxon>
        <taxon>Ranitomeya</taxon>
    </lineage>
</organism>